<feature type="non-terminal residue" evidence="1">
    <location>
        <position position="136"/>
    </location>
</feature>
<dbReference type="EMBL" id="JH687878">
    <property type="protein sequence ID" value="EJD35810.1"/>
    <property type="molecule type" value="Genomic_DNA"/>
</dbReference>
<accession>J0CXU5</accession>
<dbReference type="InParanoid" id="J0CXU5"/>
<reference evidence="2" key="1">
    <citation type="journal article" date="2012" name="Science">
        <title>The Paleozoic origin of enzymatic lignin decomposition reconstructed from 31 fungal genomes.</title>
        <authorList>
            <person name="Floudas D."/>
            <person name="Binder M."/>
            <person name="Riley R."/>
            <person name="Barry K."/>
            <person name="Blanchette R.A."/>
            <person name="Henrissat B."/>
            <person name="Martinez A.T."/>
            <person name="Otillar R."/>
            <person name="Spatafora J.W."/>
            <person name="Yadav J.S."/>
            <person name="Aerts A."/>
            <person name="Benoit I."/>
            <person name="Boyd A."/>
            <person name="Carlson A."/>
            <person name="Copeland A."/>
            <person name="Coutinho P.M."/>
            <person name="de Vries R.P."/>
            <person name="Ferreira P."/>
            <person name="Findley K."/>
            <person name="Foster B."/>
            <person name="Gaskell J."/>
            <person name="Glotzer D."/>
            <person name="Gorecki P."/>
            <person name="Heitman J."/>
            <person name="Hesse C."/>
            <person name="Hori C."/>
            <person name="Igarashi K."/>
            <person name="Jurgens J.A."/>
            <person name="Kallen N."/>
            <person name="Kersten P."/>
            <person name="Kohler A."/>
            <person name="Kuees U."/>
            <person name="Kumar T.K.A."/>
            <person name="Kuo A."/>
            <person name="LaButti K."/>
            <person name="Larrondo L.F."/>
            <person name="Lindquist E."/>
            <person name="Ling A."/>
            <person name="Lombard V."/>
            <person name="Lucas S."/>
            <person name="Lundell T."/>
            <person name="Martin R."/>
            <person name="McLaughlin D.J."/>
            <person name="Morgenstern I."/>
            <person name="Morin E."/>
            <person name="Murat C."/>
            <person name="Nagy L.G."/>
            <person name="Nolan M."/>
            <person name="Ohm R.A."/>
            <person name="Patyshakuliyeva A."/>
            <person name="Rokas A."/>
            <person name="Ruiz-Duenas F.J."/>
            <person name="Sabat G."/>
            <person name="Salamov A."/>
            <person name="Samejima M."/>
            <person name="Schmutz J."/>
            <person name="Slot J.C."/>
            <person name="St John F."/>
            <person name="Stenlid J."/>
            <person name="Sun H."/>
            <person name="Sun S."/>
            <person name="Syed K."/>
            <person name="Tsang A."/>
            <person name="Wiebenga A."/>
            <person name="Young D."/>
            <person name="Pisabarro A."/>
            <person name="Eastwood D.C."/>
            <person name="Martin F."/>
            <person name="Cullen D."/>
            <person name="Grigoriev I.V."/>
            <person name="Hibbett D.S."/>
        </authorList>
    </citation>
    <scope>NUCLEOTIDE SEQUENCE [LARGE SCALE GENOMIC DNA]</scope>
    <source>
        <strain evidence="2">TFB10046</strain>
    </source>
</reference>
<gene>
    <name evidence="1" type="ORF">AURDEDRAFT_46071</name>
</gene>
<dbReference type="Proteomes" id="UP000006514">
    <property type="component" value="Unassembled WGS sequence"/>
</dbReference>
<dbReference type="KEGG" id="adl:AURDEDRAFT_46071"/>
<evidence type="ECO:0000313" key="2">
    <source>
        <dbReference type="Proteomes" id="UP000006514"/>
    </source>
</evidence>
<sequence length="136" mass="14935">GYFALGNGRRVSSENPTTRKVNHHVFYDTVIQTSGVDIAAELRTWAPANEPLLAEGTVADVLGKLYIPPNGTAWIDIIQLSAFPGDVNDAEYEDKVPERPFPTIFALGHTSGNAETMDDTVSVGYYLQTSEYVRDQ</sequence>
<dbReference type="AlphaFoldDB" id="J0CXU5"/>
<protein>
    <submittedName>
        <fullName evidence="1">Uncharacterized protein</fullName>
    </submittedName>
</protein>
<name>J0CXU5_AURST</name>
<organism evidence="1 2">
    <name type="scientific">Auricularia subglabra (strain TFB-10046 / SS5)</name>
    <name type="common">White-rot fungus</name>
    <name type="synonym">Auricularia delicata (strain TFB10046)</name>
    <dbReference type="NCBI Taxonomy" id="717982"/>
    <lineage>
        <taxon>Eukaryota</taxon>
        <taxon>Fungi</taxon>
        <taxon>Dikarya</taxon>
        <taxon>Basidiomycota</taxon>
        <taxon>Agaricomycotina</taxon>
        <taxon>Agaricomycetes</taxon>
        <taxon>Auriculariales</taxon>
        <taxon>Auriculariaceae</taxon>
        <taxon>Auricularia</taxon>
    </lineage>
</organism>
<feature type="non-terminal residue" evidence="1">
    <location>
        <position position="1"/>
    </location>
</feature>
<proteinExistence type="predicted"/>
<dbReference type="OrthoDB" id="3258371at2759"/>
<keyword evidence="2" id="KW-1185">Reference proteome</keyword>
<dbReference type="eggNOG" id="ENOG502SUKH">
    <property type="taxonomic scope" value="Eukaryota"/>
</dbReference>
<dbReference type="OMA" id="HYSTTIQ"/>
<evidence type="ECO:0000313" key="1">
    <source>
        <dbReference type="EMBL" id="EJD35810.1"/>
    </source>
</evidence>